<feature type="signal peptide" evidence="1">
    <location>
        <begin position="1"/>
        <end position="25"/>
    </location>
</feature>
<organism evidence="2 3">
    <name type="scientific">Marinobacterium zhoushanense</name>
    <dbReference type="NCBI Taxonomy" id="1679163"/>
    <lineage>
        <taxon>Bacteria</taxon>
        <taxon>Pseudomonadati</taxon>
        <taxon>Pseudomonadota</taxon>
        <taxon>Gammaproteobacteria</taxon>
        <taxon>Oceanospirillales</taxon>
        <taxon>Oceanospirillaceae</taxon>
        <taxon>Marinobacterium</taxon>
    </lineage>
</organism>
<keyword evidence="1" id="KW-0732">Signal</keyword>
<keyword evidence="3" id="KW-1185">Reference proteome</keyword>
<dbReference type="Proteomes" id="UP000629025">
    <property type="component" value="Unassembled WGS sequence"/>
</dbReference>
<evidence type="ECO:0000313" key="3">
    <source>
        <dbReference type="Proteomes" id="UP000629025"/>
    </source>
</evidence>
<name>A0ABQ1JWS5_9GAMM</name>
<dbReference type="PANTHER" id="PTHR36920:SF1">
    <property type="entry name" value="OUTER MEMBRANE PROTEIN W"/>
    <property type="match status" value="1"/>
</dbReference>
<proteinExistence type="predicted"/>
<dbReference type="SUPFAM" id="SSF56925">
    <property type="entry name" value="OMPA-like"/>
    <property type="match status" value="1"/>
</dbReference>
<reference evidence="3" key="1">
    <citation type="journal article" date="2019" name="Int. J. Syst. Evol. Microbiol.">
        <title>The Global Catalogue of Microorganisms (GCM) 10K type strain sequencing project: providing services to taxonomists for standard genome sequencing and annotation.</title>
        <authorList>
            <consortium name="The Broad Institute Genomics Platform"/>
            <consortium name="The Broad Institute Genome Sequencing Center for Infectious Disease"/>
            <person name="Wu L."/>
            <person name="Ma J."/>
        </authorList>
    </citation>
    <scope>NUCLEOTIDE SEQUENCE [LARGE SCALE GENOMIC DNA]</scope>
    <source>
        <strain evidence="3">CGMCC 1.15341</strain>
    </source>
</reference>
<sequence>MKIKQCSIRVALLTLATLCVDMAQAEDSPWSVFVGPAHIRFSTDAKAYANGTIISGGNGEASSNNGLSFGANYQIDPYWTARLTLGLPPTTTLRGTGTLASAGVLGKVTYGPAVLSVTRYLGGPAAIRPYLGVGVNYTLVTDTEDGAIADFKADSTYGAVLQGGIEGRVYKDFSLFLDVKKIYAKTTASGDLPAVGGAKASADITLDPLIISLGISKRF</sequence>
<gene>
    <name evidence="2" type="ORF">GCM10011352_01500</name>
</gene>
<dbReference type="InterPro" id="IPR011250">
    <property type="entry name" value="OMP/PagP_B-barrel"/>
</dbReference>
<comment type="caution">
    <text evidence="2">The sequence shown here is derived from an EMBL/GenBank/DDBJ whole genome shotgun (WGS) entry which is preliminary data.</text>
</comment>
<dbReference type="EMBL" id="BMIJ01000001">
    <property type="protein sequence ID" value="GGB79557.1"/>
    <property type="molecule type" value="Genomic_DNA"/>
</dbReference>
<protein>
    <recommendedName>
        <fullName evidence="4">Outer membrane protein</fullName>
    </recommendedName>
</protein>
<dbReference type="Pfam" id="PF03922">
    <property type="entry name" value="OmpW"/>
    <property type="match status" value="1"/>
</dbReference>
<feature type="chain" id="PRO_5045910195" description="Outer membrane protein" evidence="1">
    <location>
        <begin position="26"/>
        <end position="219"/>
    </location>
</feature>
<dbReference type="PANTHER" id="PTHR36920">
    <property type="match status" value="1"/>
</dbReference>
<dbReference type="Gene3D" id="2.40.160.20">
    <property type="match status" value="1"/>
</dbReference>
<evidence type="ECO:0008006" key="4">
    <source>
        <dbReference type="Google" id="ProtNLM"/>
    </source>
</evidence>
<accession>A0ABQ1JWS5</accession>
<evidence type="ECO:0000256" key="1">
    <source>
        <dbReference type="SAM" id="SignalP"/>
    </source>
</evidence>
<dbReference type="RefSeq" id="WP_229680443.1">
    <property type="nucleotide sequence ID" value="NZ_BMIJ01000001.1"/>
</dbReference>
<evidence type="ECO:0000313" key="2">
    <source>
        <dbReference type="EMBL" id="GGB79557.1"/>
    </source>
</evidence>
<dbReference type="InterPro" id="IPR005618">
    <property type="entry name" value="OMPW"/>
</dbReference>